<keyword evidence="1" id="KW-1133">Transmembrane helix</keyword>
<feature type="non-terminal residue" evidence="2">
    <location>
        <position position="96"/>
    </location>
</feature>
<feature type="transmembrane region" description="Helical" evidence="1">
    <location>
        <begin position="21"/>
        <end position="38"/>
    </location>
</feature>
<keyword evidence="1" id="KW-0812">Transmembrane</keyword>
<protein>
    <submittedName>
        <fullName evidence="2">Uncharacterized protein</fullName>
    </submittedName>
</protein>
<evidence type="ECO:0000313" key="2">
    <source>
        <dbReference type="EMBL" id="HDM89724.1"/>
    </source>
</evidence>
<feature type="transmembrane region" description="Helical" evidence="1">
    <location>
        <begin position="69"/>
        <end position="88"/>
    </location>
</feature>
<gene>
    <name evidence="2" type="ORF">ENG67_00765</name>
</gene>
<proteinExistence type="predicted"/>
<accession>A0A7C0XA98</accession>
<dbReference type="AlphaFoldDB" id="A0A7C0XA98"/>
<feature type="transmembrane region" description="Helical" evidence="1">
    <location>
        <begin position="44"/>
        <end position="62"/>
    </location>
</feature>
<comment type="caution">
    <text evidence="2">The sequence shown here is derived from an EMBL/GenBank/DDBJ whole genome shotgun (WGS) entry which is preliminary data.</text>
</comment>
<sequence length="96" mass="10644">MSHHRTSDLADRPSFIGRIDPRLRFFSFLSALVLISAARGRFLIGAALSFTGVVLFLSVVSVRFRRSVLHALLALLPFGAFVIILMSLSRGTRGLW</sequence>
<name>A0A7C0XA98_UNCW3</name>
<organism evidence="2">
    <name type="scientific">candidate division WOR-3 bacterium</name>
    <dbReference type="NCBI Taxonomy" id="2052148"/>
    <lineage>
        <taxon>Bacteria</taxon>
        <taxon>Bacteria division WOR-3</taxon>
    </lineage>
</organism>
<evidence type="ECO:0000256" key="1">
    <source>
        <dbReference type="SAM" id="Phobius"/>
    </source>
</evidence>
<dbReference type="EMBL" id="DRBW01000027">
    <property type="protein sequence ID" value="HDM89724.1"/>
    <property type="molecule type" value="Genomic_DNA"/>
</dbReference>
<reference evidence="2" key="1">
    <citation type="journal article" date="2020" name="mSystems">
        <title>Genome- and Community-Level Interaction Insights into Carbon Utilization and Element Cycling Functions of Hydrothermarchaeota in Hydrothermal Sediment.</title>
        <authorList>
            <person name="Zhou Z."/>
            <person name="Liu Y."/>
            <person name="Xu W."/>
            <person name="Pan J."/>
            <person name="Luo Z.H."/>
            <person name="Li M."/>
        </authorList>
    </citation>
    <scope>NUCLEOTIDE SEQUENCE [LARGE SCALE GENOMIC DNA]</scope>
    <source>
        <strain evidence="2">HyVt-237</strain>
    </source>
</reference>
<dbReference type="Proteomes" id="UP000885931">
    <property type="component" value="Unassembled WGS sequence"/>
</dbReference>
<keyword evidence="1" id="KW-0472">Membrane</keyword>